<feature type="chain" id="PRO_5045078818" description="Methyltransferase" evidence="2">
    <location>
        <begin position="19"/>
        <end position="350"/>
    </location>
</feature>
<evidence type="ECO:0000256" key="2">
    <source>
        <dbReference type="SAM" id="SignalP"/>
    </source>
</evidence>
<sequence>MRLLFTVSALALCLPLMACGDNAGSEAPEPAGADADMVAATAGDAEAESAAQPDGETPDDGSDGTAAYAGTAETEAGAEEGPATGENAGLSTEPETGSLAWAVAGEWRADAVVRDVWRHPRETLEFFGVDPSGTIVEIWPAGGWYTQVLAPWIAANGGTYVAAHFDPAGNDQTQAFIDSYAERFSAPLFGEIEIASFGPDTGPIVPEGSADAVLTFRNVHNWMARGFEEKAFADFYAALRPGGILGVVEHRLPASQPQDPRAANGYVQEDYVIALATEAGFELVGSSEINANPADTTDHPFGVWTLPPVLRSSPRGEEPDPDFDRSPYETIGESDRMTLLFRKPESTGAE</sequence>
<feature type="region of interest" description="Disordered" evidence="1">
    <location>
        <begin position="310"/>
        <end position="350"/>
    </location>
</feature>
<proteinExistence type="predicted"/>
<gene>
    <name evidence="3" type="ORF">GCM10007420_02150</name>
</gene>
<organism evidence="3 4">
    <name type="scientific">Glycocaulis albus</name>
    <dbReference type="NCBI Taxonomy" id="1382801"/>
    <lineage>
        <taxon>Bacteria</taxon>
        <taxon>Pseudomonadati</taxon>
        <taxon>Pseudomonadota</taxon>
        <taxon>Alphaproteobacteria</taxon>
        <taxon>Maricaulales</taxon>
        <taxon>Maricaulaceae</taxon>
        <taxon>Glycocaulis</taxon>
    </lineage>
</organism>
<evidence type="ECO:0000313" key="3">
    <source>
        <dbReference type="EMBL" id="GGG90570.1"/>
    </source>
</evidence>
<keyword evidence="4" id="KW-1185">Reference proteome</keyword>
<feature type="signal peptide" evidence="2">
    <location>
        <begin position="1"/>
        <end position="18"/>
    </location>
</feature>
<feature type="compositionally biased region" description="Basic and acidic residues" evidence="1">
    <location>
        <begin position="314"/>
        <end position="327"/>
    </location>
</feature>
<feature type="compositionally biased region" description="Low complexity" evidence="1">
    <location>
        <begin position="64"/>
        <end position="89"/>
    </location>
</feature>
<comment type="caution">
    <text evidence="3">The sequence shown here is derived from an EMBL/GenBank/DDBJ whole genome shotgun (WGS) entry which is preliminary data.</text>
</comment>
<feature type="compositionally biased region" description="Low complexity" evidence="1">
    <location>
        <begin position="31"/>
        <end position="51"/>
    </location>
</feature>
<dbReference type="Proteomes" id="UP000648722">
    <property type="component" value="Unassembled WGS sequence"/>
</dbReference>
<dbReference type="RefSeq" id="WP_188450699.1">
    <property type="nucleotide sequence ID" value="NZ_BMFS01000001.1"/>
</dbReference>
<name>A0ABQ1XCN9_9PROT</name>
<dbReference type="Gene3D" id="3.40.50.150">
    <property type="entry name" value="Vaccinia Virus protein VP39"/>
    <property type="match status" value="1"/>
</dbReference>
<feature type="region of interest" description="Disordered" evidence="1">
    <location>
        <begin position="25"/>
        <end position="93"/>
    </location>
</feature>
<protein>
    <recommendedName>
        <fullName evidence="5">Methyltransferase</fullName>
    </recommendedName>
</protein>
<accession>A0ABQ1XCN9</accession>
<evidence type="ECO:0008006" key="5">
    <source>
        <dbReference type="Google" id="ProtNLM"/>
    </source>
</evidence>
<dbReference type="SUPFAM" id="SSF53335">
    <property type="entry name" value="S-adenosyl-L-methionine-dependent methyltransferases"/>
    <property type="match status" value="1"/>
</dbReference>
<evidence type="ECO:0000256" key="1">
    <source>
        <dbReference type="SAM" id="MobiDB-lite"/>
    </source>
</evidence>
<dbReference type="InterPro" id="IPR029063">
    <property type="entry name" value="SAM-dependent_MTases_sf"/>
</dbReference>
<reference evidence="4" key="1">
    <citation type="journal article" date="2019" name="Int. J. Syst. Evol. Microbiol.">
        <title>The Global Catalogue of Microorganisms (GCM) 10K type strain sequencing project: providing services to taxonomists for standard genome sequencing and annotation.</title>
        <authorList>
            <consortium name="The Broad Institute Genomics Platform"/>
            <consortium name="The Broad Institute Genome Sequencing Center for Infectious Disease"/>
            <person name="Wu L."/>
            <person name="Ma J."/>
        </authorList>
    </citation>
    <scope>NUCLEOTIDE SEQUENCE [LARGE SCALE GENOMIC DNA]</scope>
    <source>
        <strain evidence="4">CGMCC 1.12766</strain>
    </source>
</reference>
<dbReference type="EMBL" id="BMFS01000001">
    <property type="protein sequence ID" value="GGG90570.1"/>
    <property type="molecule type" value="Genomic_DNA"/>
</dbReference>
<evidence type="ECO:0000313" key="4">
    <source>
        <dbReference type="Proteomes" id="UP000648722"/>
    </source>
</evidence>
<keyword evidence="2" id="KW-0732">Signal</keyword>